<evidence type="ECO:0000313" key="1">
    <source>
        <dbReference type="EMBL" id="MDK2126138.1"/>
    </source>
</evidence>
<name>A0ABT7E1F0_9NEIS</name>
<keyword evidence="2" id="KW-1185">Reference proteome</keyword>
<dbReference type="RefSeq" id="WP_284102453.1">
    <property type="nucleotide sequence ID" value="NZ_JARRAF010000032.1"/>
</dbReference>
<accession>A0ABT7E1F0</accession>
<organism evidence="1 2">
    <name type="scientific">Parachitinimonas caeni</name>
    <dbReference type="NCBI Taxonomy" id="3031301"/>
    <lineage>
        <taxon>Bacteria</taxon>
        <taxon>Pseudomonadati</taxon>
        <taxon>Pseudomonadota</taxon>
        <taxon>Betaproteobacteria</taxon>
        <taxon>Neisseriales</taxon>
        <taxon>Chitinibacteraceae</taxon>
        <taxon>Parachitinimonas</taxon>
    </lineage>
</organism>
<proteinExistence type="predicted"/>
<dbReference type="Proteomes" id="UP001172778">
    <property type="component" value="Unassembled WGS sequence"/>
</dbReference>
<dbReference type="EMBL" id="JARRAF010000032">
    <property type="protein sequence ID" value="MDK2126138.1"/>
    <property type="molecule type" value="Genomic_DNA"/>
</dbReference>
<comment type="caution">
    <text evidence="1">The sequence shown here is derived from an EMBL/GenBank/DDBJ whole genome shotgun (WGS) entry which is preliminary data.</text>
</comment>
<reference evidence="1" key="1">
    <citation type="submission" date="2023-03" db="EMBL/GenBank/DDBJ databases">
        <title>Chitinimonas shenzhenensis gen. nov., sp. nov., a novel member of family Burkholderiaceae isolated from activated sludge collected in Shen Zhen, China.</title>
        <authorList>
            <person name="Wang X."/>
        </authorList>
    </citation>
    <scope>NUCLEOTIDE SEQUENCE</scope>
    <source>
        <strain evidence="1">DQS-5</strain>
    </source>
</reference>
<protein>
    <submittedName>
        <fullName evidence="1">Uncharacterized protein</fullName>
    </submittedName>
</protein>
<gene>
    <name evidence="1" type="ORF">PZA18_19015</name>
</gene>
<evidence type="ECO:0000313" key="2">
    <source>
        <dbReference type="Proteomes" id="UP001172778"/>
    </source>
</evidence>
<sequence>MTHTVSTLPFHMADLYQGLVKCHGLLHCDGEALHIELQLRDALTGWLRGKIRQYEIPLQQLAGVEYDVRFFGLLATCNVQVFSMSLLIGFPHAKSGRCRLGIARKDRQKAKAFVEYIKTLRA</sequence>